<organism evidence="3">
    <name type="scientific">Micrurus corallinus</name>
    <name type="common">Brazilian coral snake</name>
    <dbReference type="NCBI Taxonomy" id="54390"/>
    <lineage>
        <taxon>Eukaryota</taxon>
        <taxon>Metazoa</taxon>
        <taxon>Chordata</taxon>
        <taxon>Craniata</taxon>
        <taxon>Vertebrata</taxon>
        <taxon>Euteleostomi</taxon>
        <taxon>Lepidosauria</taxon>
        <taxon>Squamata</taxon>
        <taxon>Bifurcata</taxon>
        <taxon>Unidentata</taxon>
        <taxon>Episquamata</taxon>
        <taxon>Toxicofera</taxon>
        <taxon>Serpentes</taxon>
        <taxon>Colubroidea</taxon>
        <taxon>Elapidae</taxon>
        <taxon>Elapinae</taxon>
        <taxon>Micrurus</taxon>
    </lineage>
</organism>
<protein>
    <recommendedName>
        <fullName evidence="2">DNA-directed RNA polymerase III subunit RPC5 C-terminal domain-containing protein</fullName>
    </recommendedName>
</protein>
<dbReference type="InterPro" id="IPR045576">
    <property type="entry name" value="RPC5_C"/>
</dbReference>
<dbReference type="PANTHER" id="PTHR12069">
    <property type="entry name" value="DNA-DIRECTED RNA POLYMERASES III 80 KDA POLYPEPTIDE RNA POLYMERASE III SUBUNIT 5"/>
    <property type="match status" value="1"/>
</dbReference>
<dbReference type="Pfam" id="PF19725">
    <property type="entry name" value="RPC5_C"/>
    <property type="match status" value="1"/>
</dbReference>
<feature type="domain" description="DNA-directed RNA polymerase III subunit RPC5 C-terminal" evidence="2">
    <location>
        <begin position="9"/>
        <end position="257"/>
    </location>
</feature>
<reference evidence="3" key="1">
    <citation type="submission" date="2017-07" db="EMBL/GenBank/DDBJ databases">
        <authorList>
            <person name="Mikheyev A."/>
            <person name="Grau M."/>
        </authorList>
    </citation>
    <scope>NUCLEOTIDE SEQUENCE</scope>
    <source>
        <tissue evidence="3">Venom_gland</tissue>
    </source>
</reference>
<dbReference type="InterPro" id="IPR006886">
    <property type="entry name" value="RNA_pol_III_Rpc5"/>
</dbReference>
<evidence type="ECO:0000313" key="3">
    <source>
        <dbReference type="EMBL" id="LAA63921.1"/>
    </source>
</evidence>
<name>A0A2D4GW18_MICCO</name>
<dbReference type="PANTHER" id="PTHR12069:SF0">
    <property type="entry name" value="DNA-DIRECTED RNA POLYMERASE III SUBUNIT RPC5"/>
    <property type="match status" value="1"/>
</dbReference>
<dbReference type="EMBL" id="IACJ01156073">
    <property type="protein sequence ID" value="LAA63921.1"/>
    <property type="molecule type" value="Transcribed_RNA"/>
</dbReference>
<sequence length="260" mass="29290">MVPVLISTAAPVVISGEQRVNLAKSKVNQSYSQLDQDHRKRKAESRLDESPHPTGLLGIRIKEEPVSDEDPMETSIPENLNNGLVNGIHLEDSLDSINGHMPVPERVTEELRAFVGATFKKQYVLTLNELKRLFNLHLAGLPPGNLLFSGISDKTLQDMVLDVGCKQIMVPFPPQTTALPDEQKVFALWEAGDVYDQHRQILLEIFSKNYRVRRNIIQNRLAREYGEDLDKQEVDKVLKDCCVSQGGMWYLKGTVQQSTS</sequence>
<reference evidence="3" key="2">
    <citation type="submission" date="2017-11" db="EMBL/GenBank/DDBJ databases">
        <title>Coralsnake Venomics: Analyses of Venom Gland Transcriptomes and Proteomes of Six Brazilian Taxa.</title>
        <authorList>
            <person name="Aird S.D."/>
            <person name="Jorge da Silva N."/>
            <person name="Qiu L."/>
            <person name="Villar-Briones A."/>
            <person name="Aparecida-Saddi V."/>
            <person name="Campos-Telles M.P."/>
            <person name="Grau M."/>
            <person name="Mikheyev A.S."/>
        </authorList>
    </citation>
    <scope>NUCLEOTIDE SEQUENCE</scope>
    <source>
        <tissue evidence="3">Venom_gland</tissue>
    </source>
</reference>
<accession>A0A2D4GW18</accession>
<proteinExistence type="predicted"/>
<feature type="region of interest" description="Disordered" evidence="1">
    <location>
        <begin position="26"/>
        <end position="55"/>
    </location>
</feature>
<dbReference type="AlphaFoldDB" id="A0A2D4GW18"/>
<evidence type="ECO:0000259" key="2">
    <source>
        <dbReference type="Pfam" id="PF19725"/>
    </source>
</evidence>
<dbReference type="GO" id="GO:0005666">
    <property type="term" value="C:RNA polymerase III complex"/>
    <property type="evidence" value="ECO:0007669"/>
    <property type="project" value="TreeGrafter"/>
</dbReference>
<evidence type="ECO:0000256" key="1">
    <source>
        <dbReference type="SAM" id="MobiDB-lite"/>
    </source>
</evidence>
<dbReference type="GO" id="GO:0042797">
    <property type="term" value="P:tRNA transcription by RNA polymerase III"/>
    <property type="evidence" value="ECO:0007669"/>
    <property type="project" value="TreeGrafter"/>
</dbReference>